<dbReference type="EMBL" id="SDOV01000008">
    <property type="protein sequence ID" value="KAH7638076.1"/>
    <property type="molecule type" value="Genomic_DNA"/>
</dbReference>
<proteinExistence type="predicted"/>
<gene>
    <name evidence="1" type="ORF">HUG17_9181</name>
</gene>
<accession>A0A9D4SDW0</accession>
<organism evidence="1">
    <name type="scientific">Dermatophagoides farinae</name>
    <name type="common">American house dust mite</name>
    <dbReference type="NCBI Taxonomy" id="6954"/>
    <lineage>
        <taxon>Eukaryota</taxon>
        <taxon>Metazoa</taxon>
        <taxon>Ecdysozoa</taxon>
        <taxon>Arthropoda</taxon>
        <taxon>Chelicerata</taxon>
        <taxon>Arachnida</taxon>
        <taxon>Acari</taxon>
        <taxon>Acariformes</taxon>
        <taxon>Sarcoptiformes</taxon>
        <taxon>Astigmata</taxon>
        <taxon>Psoroptidia</taxon>
        <taxon>Analgoidea</taxon>
        <taxon>Pyroglyphidae</taxon>
        <taxon>Dermatophagoidinae</taxon>
        <taxon>Dermatophagoides</taxon>
    </lineage>
</organism>
<dbReference type="Proteomes" id="UP000828236">
    <property type="component" value="Unassembled WGS sequence"/>
</dbReference>
<dbReference type="AlphaFoldDB" id="A0A9D4SDW0"/>
<protein>
    <submittedName>
        <fullName evidence="1">Uncharacterized protein</fullName>
    </submittedName>
</protein>
<comment type="caution">
    <text evidence="1">The sequence shown here is derived from an EMBL/GenBank/DDBJ whole genome shotgun (WGS) entry which is preliminary data.</text>
</comment>
<name>A0A9D4SDW0_DERFA</name>
<evidence type="ECO:0000313" key="1">
    <source>
        <dbReference type="EMBL" id="KAH7638076.1"/>
    </source>
</evidence>
<reference evidence="1" key="1">
    <citation type="submission" date="2020-06" db="EMBL/GenBank/DDBJ databases">
        <authorList>
            <person name="Ji K."/>
            <person name="Li J."/>
        </authorList>
    </citation>
    <scope>NUCLEOTIDE SEQUENCE</scope>
    <source>
        <strain evidence="1">JKM2019</strain>
        <tissue evidence="1">Whole body</tissue>
    </source>
</reference>
<sequence>MENSQEITSISTIFQMYFKHSQIYNQRINYSMYEYQTHSIPFKNGVQKLLRFIIKIQNEMTGFDMQLLSSFSAATLLLKEYKWYTTVRQLLEYRYPLNEILIKYGNTIGENLDNHNQLLLVKYFIRSNRFTKKLNRFFD</sequence>
<reference evidence="1" key="2">
    <citation type="journal article" date="2021" name="World Allergy Organ. J.">
        <title>Chromosome-level assembly of Dermatophagoides farinae genome and transcriptome reveals two novel allergens Der f 37 and Der f 39.</title>
        <authorList>
            <person name="Chen J."/>
            <person name="Cai Z."/>
            <person name="Fan D."/>
            <person name="Hu J."/>
            <person name="Hou Y."/>
            <person name="He Y."/>
            <person name="Zhang Z."/>
            <person name="Zhao Z."/>
            <person name="Gao P."/>
            <person name="Hu W."/>
            <person name="Sun J."/>
            <person name="Li J."/>
            <person name="Ji K."/>
        </authorList>
    </citation>
    <scope>NUCLEOTIDE SEQUENCE</scope>
    <source>
        <strain evidence="1">JKM2019</strain>
    </source>
</reference>